<name>A0A478FQD4_9MOLU</name>
<accession>A0A478FQD4</accession>
<dbReference type="AlphaFoldDB" id="A0A478FQD4"/>
<sequence>MLIIRVMNRVNRSIDLYIFHGLEDVIFSFFEGEKLLKWKNVNKKQIGEKWVESFEICMKKLGIGLEDIEAIYLNSSFSTWNASRLITIFVKTLTTYRNINFYIREESQDKLDPNVALKSFYKDKKNFKSVQEPESIVPLYKKCPNINI</sequence>
<comment type="caution">
    <text evidence="1">The sequence shown here is derived from an EMBL/GenBank/DDBJ whole genome shotgun (WGS) entry which is preliminary data.</text>
</comment>
<proteinExistence type="predicted"/>
<evidence type="ECO:0000313" key="1">
    <source>
        <dbReference type="EMBL" id="GCE63297.1"/>
    </source>
</evidence>
<organism evidence="1 2">
    <name type="scientific">Candidatus Mycoplasma haematohominis</name>
    <dbReference type="NCBI Taxonomy" id="1494318"/>
    <lineage>
        <taxon>Bacteria</taxon>
        <taxon>Bacillati</taxon>
        <taxon>Mycoplasmatota</taxon>
        <taxon>Mollicutes</taxon>
        <taxon>Mycoplasmataceae</taxon>
        <taxon>Mycoplasma</taxon>
    </lineage>
</organism>
<evidence type="ECO:0000313" key="2">
    <source>
        <dbReference type="Proteomes" id="UP000324831"/>
    </source>
</evidence>
<protein>
    <submittedName>
        <fullName evidence="1">Uncharacterized protein</fullName>
    </submittedName>
</protein>
<dbReference type="EMBL" id="BIMN01000001">
    <property type="protein sequence ID" value="GCE63297.1"/>
    <property type="molecule type" value="Genomic_DNA"/>
</dbReference>
<reference evidence="1 2" key="1">
    <citation type="submission" date="2019-01" db="EMBL/GenBank/DDBJ databases">
        <title>Draft genome sequences of Candidatus Mycoplasma haemohominis SWG34-3 identified from a patient with pyrexia, anemia and liver dysfunction.</title>
        <authorList>
            <person name="Sekizuka T."/>
            <person name="Hattori N."/>
            <person name="Katano H."/>
            <person name="Takuma T."/>
            <person name="Ito T."/>
            <person name="Arai N."/>
            <person name="Yanai R."/>
            <person name="Ishii S."/>
            <person name="Miura Y."/>
            <person name="Tokunaga T."/>
            <person name="Watanabe H."/>
            <person name="Nomura N."/>
            <person name="Eguchi J."/>
            <person name="Arai T."/>
            <person name="Hasegawa H."/>
            <person name="Nakamaki T."/>
            <person name="Wakita T."/>
            <person name="Niki Y."/>
            <person name="Kuroda M."/>
        </authorList>
    </citation>
    <scope>NUCLEOTIDE SEQUENCE [LARGE SCALE GENOMIC DNA]</scope>
    <source>
        <strain evidence="1">SWG34-3</strain>
    </source>
</reference>
<gene>
    <name evidence="1" type="ORF">MHSWG343_02860</name>
</gene>
<dbReference type="RefSeq" id="WP_216082891.1">
    <property type="nucleotide sequence ID" value="NZ_CACTIB010000008.1"/>
</dbReference>
<dbReference type="Proteomes" id="UP000324831">
    <property type="component" value="Unassembled WGS sequence"/>
</dbReference>